<feature type="chain" id="PRO_5046073424" evidence="1">
    <location>
        <begin position="20"/>
        <end position="620"/>
    </location>
</feature>
<accession>A0ABS9KYZ9</accession>
<organism evidence="3 4">
    <name type="scientific">Terrimonas ginsenosidimutans</name>
    <dbReference type="NCBI Taxonomy" id="2908004"/>
    <lineage>
        <taxon>Bacteria</taxon>
        <taxon>Pseudomonadati</taxon>
        <taxon>Bacteroidota</taxon>
        <taxon>Chitinophagia</taxon>
        <taxon>Chitinophagales</taxon>
        <taxon>Chitinophagaceae</taxon>
        <taxon>Terrimonas</taxon>
    </lineage>
</organism>
<dbReference type="RefSeq" id="WP_237876353.1">
    <property type="nucleotide sequence ID" value="NZ_JAKLTR010000022.1"/>
</dbReference>
<comment type="caution">
    <text evidence="3">The sequence shown here is derived from an EMBL/GenBank/DDBJ whole genome shotgun (WGS) entry which is preliminary data.</text>
</comment>
<sequence>MMHIRFLLAALSLGSLVTAQSLPTPRNIQATYTKGTRSETGRPGNNYWQNTADYKLNIHFDPATRLLNGVVDIAYYNNSPDTLKQIWLKLYPNVYKKGSPRSFAVSPNDESEGVSIDSLWIDGAVTPANRIGISATNGILSRQALASKKKINIRIAYHYTLNKGSHNRTGEIEPNAAFVAYFFPRIAVYDDIDGWNTYPYIGAQEFYNDFCNFSAAITVPVNFVVWATGDLKNVTEVLSPEYADRLAAAERSDAITTIIDTTELSKKNFTPPGKAFNTWKFEATEVTDFAFATSDHYVWKSTSLVVDPSTKRRTRVDAVFNPRHKDYFHVVNDARATVESMSYRFPAWPFPYPHITVVDGLDQMEYPMMVNDNPVEDRTESITLTDHEIFHTMFPFYMGINETKYAWMDEGWATIGEWLISPMIDSSIVDEYGVQPYASSAGRETDLPIMTLTTEVNRSAFTNSYPKPAMGYLYVKDMLGDSLFTKALHHYIAQWHGKHPMPNDFFYSMNEGAGKNMNWFWKKWFFENGIPDLAIGKVNKKGKAYTVIVESKGAKPVPVDLVVTYSDGSTTKLHKSIAVWENSNKVTLTFDALKTVSRIELKHPHTPDSNPRDNIYTERD</sequence>
<dbReference type="Gene3D" id="1.10.390.10">
    <property type="entry name" value="Neutral Protease Domain 2"/>
    <property type="match status" value="1"/>
</dbReference>
<dbReference type="Pfam" id="PF01433">
    <property type="entry name" value="Peptidase_M1"/>
    <property type="match status" value="1"/>
</dbReference>
<keyword evidence="4" id="KW-1185">Reference proteome</keyword>
<evidence type="ECO:0000256" key="1">
    <source>
        <dbReference type="SAM" id="SignalP"/>
    </source>
</evidence>
<dbReference type="Proteomes" id="UP001165367">
    <property type="component" value="Unassembled WGS sequence"/>
</dbReference>
<protein>
    <submittedName>
        <fullName evidence="3">M1 family metallopeptidase</fullName>
    </submittedName>
</protein>
<evidence type="ECO:0000313" key="4">
    <source>
        <dbReference type="Proteomes" id="UP001165367"/>
    </source>
</evidence>
<evidence type="ECO:0000259" key="2">
    <source>
        <dbReference type="Pfam" id="PF01433"/>
    </source>
</evidence>
<name>A0ABS9KYZ9_9BACT</name>
<proteinExistence type="predicted"/>
<dbReference type="EMBL" id="JAKLTR010000022">
    <property type="protein sequence ID" value="MCG2617571.1"/>
    <property type="molecule type" value="Genomic_DNA"/>
</dbReference>
<dbReference type="CDD" id="cd09604">
    <property type="entry name" value="M1_APN_like"/>
    <property type="match status" value="1"/>
</dbReference>
<reference evidence="3" key="1">
    <citation type="submission" date="2022-01" db="EMBL/GenBank/DDBJ databases">
        <authorList>
            <person name="Jo J.-H."/>
            <person name="Im W.-T."/>
        </authorList>
    </citation>
    <scope>NUCLEOTIDE SEQUENCE</scope>
    <source>
        <strain evidence="3">NA20</strain>
    </source>
</reference>
<feature type="domain" description="Peptidase M1 membrane alanine aminopeptidase" evidence="2">
    <location>
        <begin position="373"/>
        <end position="524"/>
    </location>
</feature>
<keyword evidence="1" id="KW-0732">Signal</keyword>
<feature type="signal peptide" evidence="1">
    <location>
        <begin position="1"/>
        <end position="19"/>
    </location>
</feature>
<dbReference type="InterPro" id="IPR027268">
    <property type="entry name" value="Peptidase_M4/M1_CTD_sf"/>
</dbReference>
<dbReference type="InterPro" id="IPR014782">
    <property type="entry name" value="Peptidase_M1_dom"/>
</dbReference>
<dbReference type="SUPFAM" id="SSF55486">
    <property type="entry name" value="Metalloproteases ('zincins'), catalytic domain"/>
    <property type="match status" value="1"/>
</dbReference>
<evidence type="ECO:0000313" key="3">
    <source>
        <dbReference type="EMBL" id="MCG2617571.1"/>
    </source>
</evidence>
<gene>
    <name evidence="3" type="ORF">LZZ85_24945</name>
</gene>